<evidence type="ECO:0000313" key="2">
    <source>
        <dbReference type="EMBL" id="CDH46074.1"/>
    </source>
</evidence>
<dbReference type="EMBL" id="CBTK010000248">
    <property type="protein sequence ID" value="CDH46074.1"/>
    <property type="molecule type" value="Genomic_DNA"/>
</dbReference>
<dbReference type="AlphaFoldDB" id="A0A7U7GCW1"/>
<feature type="signal peptide" evidence="1">
    <location>
        <begin position="1"/>
        <end position="18"/>
    </location>
</feature>
<comment type="caution">
    <text evidence="2">The sequence shown here is derived from an EMBL/GenBank/DDBJ whole genome shotgun (WGS) entry which is preliminary data.</text>
</comment>
<protein>
    <recommendedName>
        <fullName evidence="4">DUF3887 domain-containing protein</fullName>
    </recommendedName>
</protein>
<sequence>MKQITVLALLTLSLSAQGGELITNESVAKPFIDSCLSQIKSKMRDEESAKMKDISVLKKNSEEINVYAVINAKNAYGGYTGYKSYICMMNNNREVVRIFGLEQLD</sequence>
<keyword evidence="3" id="KW-1185">Reference proteome</keyword>
<dbReference type="RefSeq" id="WP_034434503.1">
    <property type="nucleotide sequence ID" value="NZ_CBTK010000248.1"/>
</dbReference>
<keyword evidence="1" id="KW-0732">Signal</keyword>
<reference evidence="2 3" key="1">
    <citation type="journal article" date="2014" name="ISME J.">
        <title>Candidatus Competibacter-lineage genomes retrieved from metagenomes reveal functional metabolic diversity.</title>
        <authorList>
            <person name="McIlroy S.J."/>
            <person name="Albertsen M."/>
            <person name="Andresen E.K."/>
            <person name="Saunders A.M."/>
            <person name="Kristiansen R."/>
            <person name="Stokholm-Bjerregaard M."/>
            <person name="Nielsen K.L."/>
            <person name="Nielsen P.H."/>
        </authorList>
    </citation>
    <scope>NUCLEOTIDE SEQUENCE [LARGE SCALE GENOMIC DNA]</scope>
    <source>
        <strain evidence="2 3">Run_B_J11</strain>
    </source>
</reference>
<accession>A0A7U7GCW1</accession>
<feature type="chain" id="PRO_5031488143" description="DUF3887 domain-containing protein" evidence="1">
    <location>
        <begin position="19"/>
        <end position="105"/>
    </location>
</feature>
<evidence type="ECO:0000256" key="1">
    <source>
        <dbReference type="SAM" id="SignalP"/>
    </source>
</evidence>
<organism evidence="2 3">
    <name type="scientific">Candidatus Contendobacter odensis Run_B_J11</name>
    <dbReference type="NCBI Taxonomy" id="1400861"/>
    <lineage>
        <taxon>Bacteria</taxon>
        <taxon>Pseudomonadati</taxon>
        <taxon>Pseudomonadota</taxon>
        <taxon>Gammaproteobacteria</taxon>
        <taxon>Candidatus Competibacteraceae</taxon>
        <taxon>Candidatus Contendibacter</taxon>
    </lineage>
</organism>
<dbReference type="Proteomes" id="UP000019184">
    <property type="component" value="Unassembled WGS sequence"/>
</dbReference>
<evidence type="ECO:0000313" key="3">
    <source>
        <dbReference type="Proteomes" id="UP000019184"/>
    </source>
</evidence>
<name>A0A7U7GCW1_9GAMM</name>
<gene>
    <name evidence="2" type="ORF">BN874_340034</name>
</gene>
<proteinExistence type="predicted"/>
<evidence type="ECO:0008006" key="4">
    <source>
        <dbReference type="Google" id="ProtNLM"/>
    </source>
</evidence>
<dbReference type="OrthoDB" id="9157170at2"/>